<evidence type="ECO:0000313" key="1">
    <source>
        <dbReference type="EMBL" id="KAH7953432.1"/>
    </source>
</evidence>
<comment type="caution">
    <text evidence="1">The sequence shown here is derived from an EMBL/GenBank/DDBJ whole genome shotgun (WGS) entry which is preliminary data.</text>
</comment>
<accession>A0ACB8CWB8</accession>
<reference evidence="1" key="1">
    <citation type="submission" date="2020-05" db="EMBL/GenBank/DDBJ databases">
        <title>Large-scale comparative analyses of tick genomes elucidate their genetic diversity and vector capacities.</title>
        <authorList>
            <person name="Jia N."/>
            <person name="Wang J."/>
            <person name="Shi W."/>
            <person name="Du L."/>
            <person name="Sun Y."/>
            <person name="Zhan W."/>
            <person name="Jiang J."/>
            <person name="Wang Q."/>
            <person name="Zhang B."/>
            <person name="Ji P."/>
            <person name="Sakyi L.B."/>
            <person name="Cui X."/>
            <person name="Yuan T."/>
            <person name="Jiang B."/>
            <person name="Yang W."/>
            <person name="Lam T.T.-Y."/>
            <person name="Chang Q."/>
            <person name="Ding S."/>
            <person name="Wang X."/>
            <person name="Zhu J."/>
            <person name="Ruan X."/>
            <person name="Zhao L."/>
            <person name="Wei J."/>
            <person name="Que T."/>
            <person name="Du C."/>
            <person name="Cheng J."/>
            <person name="Dai P."/>
            <person name="Han X."/>
            <person name="Huang E."/>
            <person name="Gao Y."/>
            <person name="Liu J."/>
            <person name="Shao H."/>
            <person name="Ye R."/>
            <person name="Li L."/>
            <person name="Wei W."/>
            <person name="Wang X."/>
            <person name="Wang C."/>
            <person name="Yang T."/>
            <person name="Huo Q."/>
            <person name="Li W."/>
            <person name="Guo W."/>
            <person name="Chen H."/>
            <person name="Zhou L."/>
            <person name="Ni X."/>
            <person name="Tian J."/>
            <person name="Zhou Y."/>
            <person name="Sheng Y."/>
            <person name="Liu T."/>
            <person name="Pan Y."/>
            <person name="Xia L."/>
            <person name="Li J."/>
            <person name="Zhao F."/>
            <person name="Cao W."/>
        </authorList>
    </citation>
    <scope>NUCLEOTIDE SEQUENCE</scope>
    <source>
        <strain evidence="1">Dsil-2018</strain>
    </source>
</reference>
<name>A0ACB8CWB8_DERSI</name>
<protein>
    <submittedName>
        <fullName evidence="1">Uncharacterized protein</fullName>
    </submittedName>
</protein>
<evidence type="ECO:0000313" key="2">
    <source>
        <dbReference type="Proteomes" id="UP000821865"/>
    </source>
</evidence>
<keyword evidence="2" id="KW-1185">Reference proteome</keyword>
<gene>
    <name evidence="1" type="ORF">HPB49_008116</name>
</gene>
<proteinExistence type="predicted"/>
<dbReference type="Proteomes" id="UP000821865">
    <property type="component" value="Chromosome 4"/>
</dbReference>
<organism evidence="1 2">
    <name type="scientific">Dermacentor silvarum</name>
    <name type="common">Tick</name>
    <dbReference type="NCBI Taxonomy" id="543639"/>
    <lineage>
        <taxon>Eukaryota</taxon>
        <taxon>Metazoa</taxon>
        <taxon>Ecdysozoa</taxon>
        <taxon>Arthropoda</taxon>
        <taxon>Chelicerata</taxon>
        <taxon>Arachnida</taxon>
        <taxon>Acari</taxon>
        <taxon>Parasitiformes</taxon>
        <taxon>Ixodida</taxon>
        <taxon>Ixodoidea</taxon>
        <taxon>Ixodidae</taxon>
        <taxon>Rhipicephalinae</taxon>
        <taxon>Dermacentor</taxon>
    </lineage>
</organism>
<sequence>MLGDTKTAVITFYGDITPRYVYYKGGELACYPYKYTTQVCKICHEIGHRSDVCLQPDIVVCHTFGTQNTAPDHECARICKACGEGHLTRDRECKKG</sequence>
<dbReference type="EMBL" id="CM023473">
    <property type="protein sequence ID" value="KAH7953432.1"/>
    <property type="molecule type" value="Genomic_DNA"/>
</dbReference>